<evidence type="ECO:0008006" key="6">
    <source>
        <dbReference type="Google" id="ProtNLM"/>
    </source>
</evidence>
<proteinExistence type="predicted"/>
<keyword evidence="3" id="KW-0732">Signal</keyword>
<dbReference type="RefSeq" id="WP_136740951.1">
    <property type="nucleotide sequence ID" value="NZ_SUMB01000005.1"/>
</dbReference>
<evidence type="ECO:0000313" key="5">
    <source>
        <dbReference type="Proteomes" id="UP000308697"/>
    </source>
</evidence>
<dbReference type="OrthoDB" id="3429848at2"/>
<sequence length="676" mass="72199">MGAVRRAGMLLVVGWLAVLFTAGGAQAAPVGQQAPTQAAYLAERLRENPVYISDQIPREVPRSTAPEFAREARRLSVPTYVVVLPRSSLTVDTSGLLAGIHDRLGRKGLYVAVSESGLDEVETYGVSLPAKDASTATLYELPYDATARETFRHFVDVLVSGQAPQRAEAARARYGGPDASDEPSNLHTSHTDREDQSFLTGIAVTGIPLSALLITIYAWQRHRVRHAPGTAGPGPFPRARLIPLGAAALAVAGLLAFTASQIYDDTTSGDGARPTAADMRARIDRFADGLRRDPLYVDPETPSELDAAERAHLRDRLRSLKIPVLIAAVPTPLEDESRGSAELLAKSLHDRLHRDALYVIANPASGMIDLFNYGARIGDDYFLERPREIEYPRSADPRLGPRLDTLLTFVARTPPAAPGHPPYPPPPAEDPVTERALPGLFAGDFDAGLLVGTFAAGLLFGLVAAGCAVGRAGRRRLRPRPSGPARTPEVSGARTPEAPDRPSLSWLRRTARREVDALTAALESATSLSEERRRRAWECLDAAALLIDGESDGRIDADAGPADLACAIVLTRAGRASTEDPDAGPHVCGRNPLHGAARGRREIQPDGDSDVLGRVIPVCEACRETPGPMLRLRSSTTGGGDPYVPYPTLPGPLAALGDGASTDQLTSDVREHFGVH</sequence>
<organism evidence="4 5">
    <name type="scientific">Streptomyces piniterrae</name>
    <dbReference type="NCBI Taxonomy" id="2571125"/>
    <lineage>
        <taxon>Bacteria</taxon>
        <taxon>Bacillati</taxon>
        <taxon>Actinomycetota</taxon>
        <taxon>Actinomycetes</taxon>
        <taxon>Kitasatosporales</taxon>
        <taxon>Streptomycetaceae</taxon>
        <taxon>Streptomyces</taxon>
    </lineage>
</organism>
<name>A0A4U0NFQ5_9ACTN</name>
<feature type="signal peptide" evidence="3">
    <location>
        <begin position="1"/>
        <end position="27"/>
    </location>
</feature>
<keyword evidence="2" id="KW-0812">Transmembrane</keyword>
<keyword evidence="2" id="KW-1133">Transmembrane helix</keyword>
<keyword evidence="2" id="KW-0472">Membrane</keyword>
<dbReference type="EMBL" id="SUMB01000005">
    <property type="protein sequence ID" value="TJZ52939.1"/>
    <property type="molecule type" value="Genomic_DNA"/>
</dbReference>
<feature type="region of interest" description="Disordered" evidence="1">
    <location>
        <begin position="168"/>
        <end position="193"/>
    </location>
</feature>
<dbReference type="AlphaFoldDB" id="A0A4U0NFQ5"/>
<feature type="transmembrane region" description="Helical" evidence="2">
    <location>
        <begin position="198"/>
        <end position="220"/>
    </location>
</feature>
<evidence type="ECO:0000256" key="1">
    <source>
        <dbReference type="SAM" id="MobiDB-lite"/>
    </source>
</evidence>
<feature type="transmembrane region" description="Helical" evidence="2">
    <location>
        <begin position="447"/>
        <end position="470"/>
    </location>
</feature>
<reference evidence="4 5" key="1">
    <citation type="submission" date="2019-04" db="EMBL/GenBank/DDBJ databases">
        <title>Streptomyces piniterrae sp. nov., a heliquinomycin-producing actinomycete isolated from rhizosphere soil of Pinus yunnanensis.</title>
        <authorList>
            <person name="Zhuang X."/>
            <person name="Zhao J."/>
        </authorList>
    </citation>
    <scope>NUCLEOTIDE SEQUENCE [LARGE SCALE GENOMIC DNA]</scope>
    <source>
        <strain evidence="5">jys28</strain>
    </source>
</reference>
<feature type="chain" id="PRO_5020734931" description="TPM domain-containing protein" evidence="3">
    <location>
        <begin position="28"/>
        <end position="676"/>
    </location>
</feature>
<evidence type="ECO:0000256" key="3">
    <source>
        <dbReference type="SAM" id="SignalP"/>
    </source>
</evidence>
<feature type="transmembrane region" description="Helical" evidence="2">
    <location>
        <begin position="241"/>
        <end position="263"/>
    </location>
</feature>
<evidence type="ECO:0000256" key="2">
    <source>
        <dbReference type="SAM" id="Phobius"/>
    </source>
</evidence>
<protein>
    <recommendedName>
        <fullName evidence="6">TPM domain-containing protein</fullName>
    </recommendedName>
</protein>
<feature type="region of interest" description="Disordered" evidence="1">
    <location>
        <begin position="474"/>
        <end position="504"/>
    </location>
</feature>
<evidence type="ECO:0000313" key="4">
    <source>
        <dbReference type="EMBL" id="TJZ52939.1"/>
    </source>
</evidence>
<gene>
    <name evidence="4" type="ORF">FCH28_17375</name>
</gene>
<feature type="region of interest" description="Disordered" evidence="1">
    <location>
        <begin position="576"/>
        <end position="609"/>
    </location>
</feature>
<dbReference type="Proteomes" id="UP000308697">
    <property type="component" value="Unassembled WGS sequence"/>
</dbReference>
<keyword evidence="5" id="KW-1185">Reference proteome</keyword>
<accession>A0A4U0NFQ5</accession>
<comment type="caution">
    <text evidence="4">The sequence shown here is derived from an EMBL/GenBank/DDBJ whole genome shotgun (WGS) entry which is preliminary data.</text>
</comment>